<dbReference type="EMBL" id="OX596088">
    <property type="protein sequence ID" value="CAN0516785.1"/>
    <property type="molecule type" value="Genomic_DNA"/>
</dbReference>
<gene>
    <name evidence="1" type="ORF">MRATA1EN22A_LOCUS23564</name>
</gene>
<accession>A0AC59ZVC3</accession>
<name>A0AC59ZVC3_RANTA</name>
<protein>
    <submittedName>
        <fullName evidence="1">Uncharacterized protein</fullName>
    </submittedName>
</protein>
<evidence type="ECO:0000313" key="2">
    <source>
        <dbReference type="Proteomes" id="UP001162501"/>
    </source>
</evidence>
<proteinExistence type="predicted"/>
<dbReference type="Proteomes" id="UP001162501">
    <property type="component" value="Chromosome 4"/>
</dbReference>
<reference evidence="1" key="2">
    <citation type="submission" date="2025-03" db="EMBL/GenBank/DDBJ databases">
        <authorList>
            <consortium name="ELIXIR-Norway"/>
            <consortium name="Elixir Norway"/>
        </authorList>
    </citation>
    <scope>NUCLEOTIDE SEQUENCE</scope>
</reference>
<organism evidence="1 2">
    <name type="scientific">Rangifer tarandus platyrhynchus</name>
    <name type="common">Svalbard reindeer</name>
    <dbReference type="NCBI Taxonomy" id="3082113"/>
    <lineage>
        <taxon>Eukaryota</taxon>
        <taxon>Metazoa</taxon>
        <taxon>Chordata</taxon>
        <taxon>Craniata</taxon>
        <taxon>Vertebrata</taxon>
        <taxon>Euteleostomi</taxon>
        <taxon>Mammalia</taxon>
        <taxon>Eutheria</taxon>
        <taxon>Laurasiatheria</taxon>
        <taxon>Artiodactyla</taxon>
        <taxon>Ruminantia</taxon>
        <taxon>Pecora</taxon>
        <taxon>Cervidae</taxon>
        <taxon>Odocoileinae</taxon>
        <taxon>Rangifer</taxon>
    </lineage>
</organism>
<reference evidence="1" key="1">
    <citation type="submission" date="2023-05" db="EMBL/GenBank/DDBJ databases">
        <authorList>
            <consortium name="ELIXIR-Norway"/>
        </authorList>
    </citation>
    <scope>NUCLEOTIDE SEQUENCE</scope>
</reference>
<sequence length="124" mass="12997">MFATLVGCTSSQGPPFARTEGQRALGTGSCFDASDARGRGAGRRGPWGKQPRSPSVGPCARPAGHQLPAPLLQPDEPAQPGHRSPAAAKPAWALTPSRPLGPAEQRGTRWRGRSRWGSHALTSL</sequence>
<evidence type="ECO:0000313" key="1">
    <source>
        <dbReference type="EMBL" id="CAN0516785.1"/>
    </source>
</evidence>